<organism evidence="6 7">
    <name type="scientific">Teladorsagia circumcincta</name>
    <name type="common">Brown stomach worm</name>
    <name type="synonym">Ostertagia circumcincta</name>
    <dbReference type="NCBI Taxonomy" id="45464"/>
    <lineage>
        <taxon>Eukaryota</taxon>
        <taxon>Metazoa</taxon>
        <taxon>Ecdysozoa</taxon>
        <taxon>Nematoda</taxon>
        <taxon>Chromadorea</taxon>
        <taxon>Rhabditida</taxon>
        <taxon>Rhabditina</taxon>
        <taxon>Rhabditomorpha</taxon>
        <taxon>Strongyloidea</taxon>
        <taxon>Trichostrongylidae</taxon>
        <taxon>Teladorsagia</taxon>
    </lineage>
</organism>
<keyword evidence="7" id="KW-1185">Reference proteome</keyword>
<dbReference type="AlphaFoldDB" id="A0A2G9TXT3"/>
<dbReference type="PROSITE" id="PS51748">
    <property type="entry name" value="HEXOKINASE_2"/>
    <property type="match status" value="1"/>
</dbReference>
<dbReference type="PANTHER" id="PTHR19443:SF32">
    <property type="entry name" value="PHOSPHOTRANSFERASE"/>
    <property type="match status" value="1"/>
</dbReference>
<evidence type="ECO:0000256" key="4">
    <source>
        <dbReference type="RuleBase" id="RU362007"/>
    </source>
</evidence>
<evidence type="ECO:0000313" key="7">
    <source>
        <dbReference type="Proteomes" id="UP000230423"/>
    </source>
</evidence>
<dbReference type="Proteomes" id="UP000230423">
    <property type="component" value="Unassembled WGS sequence"/>
</dbReference>
<evidence type="ECO:0000256" key="3">
    <source>
        <dbReference type="ARBA" id="ARBA00048160"/>
    </source>
</evidence>
<sequence length="135" mass="14402">MGMRLESAEVQEVTFAGFTENIAKDSTFQILKQFIISDDDLHVISCKIEAEMKAGLASVDGSSIAMLPSYVPALPDGSEEGKYVAIDLSGKNLRIMLLTLNGAGREPAAVNNNYIVPNHVMKGTGDQVSKALSNA</sequence>
<dbReference type="GO" id="GO:0006006">
    <property type="term" value="P:glucose metabolic process"/>
    <property type="evidence" value="ECO:0007669"/>
    <property type="project" value="TreeGrafter"/>
</dbReference>
<dbReference type="GO" id="GO:0006096">
    <property type="term" value="P:glycolytic process"/>
    <property type="evidence" value="ECO:0007669"/>
    <property type="project" value="UniProtKB-KW"/>
</dbReference>
<dbReference type="EC" id="2.7.1.-" evidence="4"/>
<dbReference type="SUPFAM" id="SSF53067">
    <property type="entry name" value="Actin-like ATPase domain"/>
    <property type="match status" value="1"/>
</dbReference>
<dbReference type="InterPro" id="IPR022672">
    <property type="entry name" value="Hexokinase_N"/>
</dbReference>
<evidence type="ECO:0000313" key="6">
    <source>
        <dbReference type="EMBL" id="PIO62784.1"/>
    </source>
</evidence>
<dbReference type="InterPro" id="IPR001312">
    <property type="entry name" value="Hexokinase"/>
</dbReference>
<evidence type="ECO:0000256" key="2">
    <source>
        <dbReference type="ARBA" id="ARBA00044613"/>
    </source>
</evidence>
<keyword evidence="4" id="KW-0324">Glycolysis</keyword>
<dbReference type="Pfam" id="PF00349">
    <property type="entry name" value="Hexokinase_1"/>
    <property type="match status" value="1"/>
</dbReference>
<dbReference type="GO" id="GO:0008865">
    <property type="term" value="F:fructokinase activity"/>
    <property type="evidence" value="ECO:0007669"/>
    <property type="project" value="TreeGrafter"/>
</dbReference>
<dbReference type="EMBL" id="KZ351668">
    <property type="protein sequence ID" value="PIO62784.1"/>
    <property type="molecule type" value="Genomic_DNA"/>
</dbReference>
<dbReference type="GO" id="GO:0001678">
    <property type="term" value="P:intracellular glucose homeostasis"/>
    <property type="evidence" value="ECO:0007669"/>
    <property type="project" value="InterPro"/>
</dbReference>
<keyword evidence="4" id="KW-0067">ATP-binding</keyword>
<accession>A0A2G9TXT3</accession>
<dbReference type="Gene3D" id="3.30.420.40">
    <property type="match status" value="1"/>
</dbReference>
<dbReference type="PANTHER" id="PTHR19443">
    <property type="entry name" value="HEXOKINASE"/>
    <property type="match status" value="1"/>
</dbReference>
<dbReference type="OrthoDB" id="419537at2759"/>
<comment type="similarity">
    <text evidence="4">Belongs to the hexokinase family.</text>
</comment>
<dbReference type="UniPathway" id="UPA00242"/>
<proteinExistence type="inferred from homology"/>
<dbReference type="GO" id="GO:0004340">
    <property type="term" value="F:glucokinase activity"/>
    <property type="evidence" value="ECO:0007669"/>
    <property type="project" value="TreeGrafter"/>
</dbReference>
<dbReference type="InterPro" id="IPR043129">
    <property type="entry name" value="ATPase_NBD"/>
</dbReference>
<name>A0A2G9TXT3_TELCI</name>
<dbReference type="Gene3D" id="1.10.287.1250">
    <property type="match status" value="1"/>
</dbReference>
<comment type="pathway">
    <text evidence="1">Carbohydrate metabolism; hexose metabolism.</text>
</comment>
<feature type="domain" description="Hexokinase N-terminal" evidence="5">
    <location>
        <begin position="29"/>
        <end position="128"/>
    </location>
</feature>
<evidence type="ECO:0000256" key="1">
    <source>
        <dbReference type="ARBA" id="ARBA00005028"/>
    </source>
</evidence>
<keyword evidence="4" id="KW-0808">Transferase</keyword>
<dbReference type="GO" id="GO:0005829">
    <property type="term" value="C:cytosol"/>
    <property type="evidence" value="ECO:0007669"/>
    <property type="project" value="TreeGrafter"/>
</dbReference>
<gene>
    <name evidence="6" type="ORF">TELCIR_15644</name>
</gene>
<keyword evidence="4 6" id="KW-0418">Kinase</keyword>
<dbReference type="GO" id="GO:0005536">
    <property type="term" value="F:D-glucose binding"/>
    <property type="evidence" value="ECO:0007669"/>
    <property type="project" value="InterPro"/>
</dbReference>
<dbReference type="GO" id="GO:0005739">
    <property type="term" value="C:mitochondrion"/>
    <property type="evidence" value="ECO:0007669"/>
    <property type="project" value="TreeGrafter"/>
</dbReference>
<dbReference type="GO" id="GO:0005524">
    <property type="term" value="F:ATP binding"/>
    <property type="evidence" value="ECO:0007669"/>
    <property type="project" value="UniProtKB-UniRule"/>
</dbReference>
<comment type="catalytic activity">
    <reaction evidence="3">
        <text>D-glucose + ATP = D-glucose 6-phosphate + ADP + H(+)</text>
        <dbReference type="Rhea" id="RHEA:17825"/>
        <dbReference type="ChEBI" id="CHEBI:4167"/>
        <dbReference type="ChEBI" id="CHEBI:15378"/>
        <dbReference type="ChEBI" id="CHEBI:30616"/>
        <dbReference type="ChEBI" id="CHEBI:61548"/>
        <dbReference type="ChEBI" id="CHEBI:456216"/>
        <dbReference type="EC" id="2.7.1.1"/>
    </reaction>
    <physiologicalReaction direction="left-to-right" evidence="3">
        <dbReference type="Rhea" id="RHEA:17826"/>
    </physiologicalReaction>
</comment>
<protein>
    <recommendedName>
        <fullName evidence="4">Phosphotransferase</fullName>
        <ecNumber evidence="4">2.7.1.-</ecNumber>
    </recommendedName>
</protein>
<reference evidence="6 7" key="1">
    <citation type="submission" date="2015-09" db="EMBL/GenBank/DDBJ databases">
        <title>Draft genome of the parasitic nematode Teladorsagia circumcincta isolate WARC Sus (inbred).</title>
        <authorList>
            <person name="Mitreva M."/>
        </authorList>
    </citation>
    <scope>NUCLEOTIDE SEQUENCE [LARGE SCALE GENOMIC DNA]</scope>
    <source>
        <strain evidence="6 7">S</strain>
    </source>
</reference>
<keyword evidence="4" id="KW-0547">Nucleotide-binding</keyword>
<comment type="catalytic activity">
    <reaction evidence="2">
        <text>a D-hexose + ATP = a D-hexose 6-phosphate + ADP + H(+)</text>
        <dbReference type="Rhea" id="RHEA:22740"/>
        <dbReference type="ChEBI" id="CHEBI:4194"/>
        <dbReference type="ChEBI" id="CHEBI:15378"/>
        <dbReference type="ChEBI" id="CHEBI:30616"/>
        <dbReference type="ChEBI" id="CHEBI:229467"/>
        <dbReference type="ChEBI" id="CHEBI:456216"/>
        <dbReference type="EC" id="2.7.1.1"/>
    </reaction>
    <physiologicalReaction direction="left-to-right" evidence="2">
        <dbReference type="Rhea" id="RHEA:22741"/>
    </physiologicalReaction>
</comment>
<evidence type="ECO:0000259" key="5">
    <source>
        <dbReference type="Pfam" id="PF00349"/>
    </source>
</evidence>